<comment type="caution">
    <text evidence="2">The sequence shown here is derived from an EMBL/GenBank/DDBJ whole genome shotgun (WGS) entry which is preliminary data.</text>
</comment>
<sequence>MDLDRYSPQMLSVLRIACGLAYLYCSIPTLVHLPDLDQPMLIFWASRWVQILAGSLILVGLFTRLAALILSINFFIMYPYWYQAGLDWPSVEATGFTLASVVCMYLVTAGAGRWSLDALRAGLKDNLARR</sequence>
<dbReference type="EMBL" id="JAKREW010000068">
    <property type="protein sequence ID" value="MCG7509064.1"/>
    <property type="molecule type" value="Genomic_DNA"/>
</dbReference>
<keyword evidence="1" id="KW-1133">Transmembrane helix</keyword>
<protein>
    <submittedName>
        <fullName evidence="2">DoxX family protein</fullName>
    </submittedName>
</protein>
<feature type="transmembrane region" description="Helical" evidence="1">
    <location>
        <begin position="51"/>
        <end position="76"/>
    </location>
</feature>
<proteinExistence type="predicted"/>
<dbReference type="RefSeq" id="WP_239370562.1">
    <property type="nucleotide sequence ID" value="NZ_JAKREW010000068.1"/>
</dbReference>
<evidence type="ECO:0000256" key="1">
    <source>
        <dbReference type="SAM" id="Phobius"/>
    </source>
</evidence>
<feature type="transmembrane region" description="Helical" evidence="1">
    <location>
        <begin position="12"/>
        <end position="31"/>
    </location>
</feature>
<name>A0ABS9QNP6_9HYPH</name>
<organism evidence="2 3">
    <name type="scientific">Mesorhizobium retamae</name>
    <dbReference type="NCBI Taxonomy" id="2912854"/>
    <lineage>
        <taxon>Bacteria</taxon>
        <taxon>Pseudomonadati</taxon>
        <taxon>Pseudomonadota</taxon>
        <taxon>Alphaproteobacteria</taxon>
        <taxon>Hyphomicrobiales</taxon>
        <taxon>Phyllobacteriaceae</taxon>
        <taxon>Mesorhizobium</taxon>
    </lineage>
</organism>
<accession>A0ABS9QNP6</accession>
<keyword evidence="1" id="KW-0812">Transmembrane</keyword>
<evidence type="ECO:0000313" key="3">
    <source>
        <dbReference type="Proteomes" id="UP001201701"/>
    </source>
</evidence>
<keyword evidence="3" id="KW-1185">Reference proteome</keyword>
<reference evidence="2 3" key="1">
    <citation type="submission" date="2022-02" db="EMBL/GenBank/DDBJ databases">
        <title>Draft genome sequence of Mezorhizobium retamae strain IRAMC:0171 isolated from Retama raetam nodules.</title>
        <authorList>
            <person name="Bengaied R."/>
            <person name="Sbissi I."/>
            <person name="Huber K."/>
            <person name="Ghodbane F."/>
            <person name="Nouioui I."/>
            <person name="Tarhouni M."/>
            <person name="Gtari M."/>
        </authorList>
    </citation>
    <scope>NUCLEOTIDE SEQUENCE [LARGE SCALE GENOMIC DNA]</scope>
    <source>
        <strain evidence="2 3">IRAMC:0171</strain>
    </source>
</reference>
<dbReference type="Proteomes" id="UP001201701">
    <property type="component" value="Unassembled WGS sequence"/>
</dbReference>
<evidence type="ECO:0000313" key="2">
    <source>
        <dbReference type="EMBL" id="MCG7509064.1"/>
    </source>
</evidence>
<gene>
    <name evidence="2" type="ORF">L4923_28920</name>
</gene>
<feature type="transmembrane region" description="Helical" evidence="1">
    <location>
        <begin position="96"/>
        <end position="116"/>
    </location>
</feature>
<keyword evidence="1" id="KW-0472">Membrane</keyword>